<organism evidence="4 5">
    <name type="scientific">Neolewinella aurantiaca</name>
    <dbReference type="NCBI Taxonomy" id="2602767"/>
    <lineage>
        <taxon>Bacteria</taxon>
        <taxon>Pseudomonadati</taxon>
        <taxon>Bacteroidota</taxon>
        <taxon>Saprospiria</taxon>
        <taxon>Saprospirales</taxon>
        <taxon>Lewinellaceae</taxon>
        <taxon>Neolewinella</taxon>
    </lineage>
</organism>
<evidence type="ECO:0000256" key="1">
    <source>
        <dbReference type="ARBA" id="ARBA00022603"/>
    </source>
</evidence>
<dbReference type="OrthoDB" id="9799672at2"/>
<sequence>MTVNKSVQIDSVLTELHHDARFDHIKMLKGASRSVFRPMKPQDFKDAYLSISKKQGEALTELIRAKNLRTVVEFGTSFGISTLYLAKGVSSTGGRIVTTELIASKASKAKENFRNAGVEDLIEVRVGNALETLRDFNEPIDLLFLDGWKELYLPLFRILEGNFRSGTVVYVDNADMADTKAFLRTIAESKKYHLQPEFNGKVVIITILA</sequence>
<gene>
    <name evidence="4" type="ORF">FUA23_08980</name>
</gene>
<protein>
    <recommendedName>
        <fullName evidence="6">O-methyltransferase</fullName>
    </recommendedName>
</protein>
<proteinExistence type="predicted"/>
<evidence type="ECO:0000256" key="2">
    <source>
        <dbReference type="ARBA" id="ARBA00022679"/>
    </source>
</evidence>
<keyword evidence="2" id="KW-0808">Transferase</keyword>
<dbReference type="PANTHER" id="PTHR43167">
    <property type="entry name" value="PUTATIVE (AFU_ORTHOLOGUE AFUA_6G01830)-RELATED"/>
    <property type="match status" value="1"/>
</dbReference>
<dbReference type="Gene3D" id="3.40.50.150">
    <property type="entry name" value="Vaccinia Virus protein VP39"/>
    <property type="match status" value="1"/>
</dbReference>
<dbReference type="InterPro" id="IPR002935">
    <property type="entry name" value="SAM_O-MeTrfase"/>
</dbReference>
<evidence type="ECO:0008006" key="6">
    <source>
        <dbReference type="Google" id="ProtNLM"/>
    </source>
</evidence>
<reference evidence="4 5" key="1">
    <citation type="submission" date="2019-08" db="EMBL/GenBank/DDBJ databases">
        <title>Lewinella sp. strain SSH13 Genome sequencing and assembly.</title>
        <authorList>
            <person name="Kim I."/>
        </authorList>
    </citation>
    <scope>NUCLEOTIDE SEQUENCE [LARGE SCALE GENOMIC DNA]</scope>
    <source>
        <strain evidence="4 5">SSH13</strain>
    </source>
</reference>
<dbReference type="Proteomes" id="UP000321907">
    <property type="component" value="Unassembled WGS sequence"/>
</dbReference>
<keyword evidence="1" id="KW-0489">Methyltransferase</keyword>
<dbReference type="GO" id="GO:0008171">
    <property type="term" value="F:O-methyltransferase activity"/>
    <property type="evidence" value="ECO:0007669"/>
    <property type="project" value="InterPro"/>
</dbReference>
<dbReference type="SUPFAM" id="SSF53335">
    <property type="entry name" value="S-adenosyl-L-methionine-dependent methyltransferases"/>
    <property type="match status" value="1"/>
</dbReference>
<comment type="caution">
    <text evidence="4">The sequence shown here is derived from an EMBL/GenBank/DDBJ whole genome shotgun (WGS) entry which is preliminary data.</text>
</comment>
<dbReference type="PROSITE" id="PS51682">
    <property type="entry name" value="SAM_OMT_I"/>
    <property type="match status" value="1"/>
</dbReference>
<name>A0A5C7FW28_9BACT</name>
<keyword evidence="3" id="KW-0949">S-adenosyl-L-methionine</keyword>
<keyword evidence="5" id="KW-1185">Reference proteome</keyword>
<dbReference type="EMBL" id="VOXD01000011">
    <property type="protein sequence ID" value="TXF89809.1"/>
    <property type="molecule type" value="Genomic_DNA"/>
</dbReference>
<dbReference type="PANTHER" id="PTHR43167:SF1">
    <property type="entry name" value="PUTATIVE (AFU_ORTHOLOGUE AFUA_6G01830)-RELATED"/>
    <property type="match status" value="1"/>
</dbReference>
<dbReference type="Pfam" id="PF01596">
    <property type="entry name" value="Methyltransf_3"/>
    <property type="match status" value="1"/>
</dbReference>
<accession>A0A5C7FW28</accession>
<evidence type="ECO:0000256" key="3">
    <source>
        <dbReference type="ARBA" id="ARBA00022691"/>
    </source>
</evidence>
<evidence type="ECO:0000313" key="5">
    <source>
        <dbReference type="Proteomes" id="UP000321907"/>
    </source>
</evidence>
<dbReference type="CDD" id="cd02440">
    <property type="entry name" value="AdoMet_MTases"/>
    <property type="match status" value="1"/>
</dbReference>
<dbReference type="AlphaFoldDB" id="A0A5C7FW28"/>
<evidence type="ECO:0000313" key="4">
    <source>
        <dbReference type="EMBL" id="TXF89809.1"/>
    </source>
</evidence>
<dbReference type="RefSeq" id="WP_147930402.1">
    <property type="nucleotide sequence ID" value="NZ_VOXD01000011.1"/>
</dbReference>
<dbReference type="GO" id="GO:0032259">
    <property type="term" value="P:methylation"/>
    <property type="evidence" value="ECO:0007669"/>
    <property type="project" value="UniProtKB-KW"/>
</dbReference>
<dbReference type="InterPro" id="IPR029063">
    <property type="entry name" value="SAM-dependent_MTases_sf"/>
</dbReference>